<dbReference type="GeneID" id="33557975"/>
<sequence length="333" mass="35056">MPYISTEALVGAALLVVLALGYQYAPKNQGSGSSKKKAKRKNKKNGAPVDDDVASEKVESSSTNAKKGNKGPKKQQNGVGPHGAKDVTKVMQEQRTVEPEPKEEGDEAVGNGPSFAAVASSSTSMTQGTAKPKTLAERLAPKARKTKVDDMLDPEDLPPTHARVMKIVNPRASSTPSTSHDPAPSVTSSSAASAPVDEKVSKFSEDYTSESEGSTVEDDGWNVVQSKPKKAISLSLSGPSSSSHASSIPGGAAPLPVSTKTQRKNAKKSEAKKAARAAEEEDRQRRLAMHKRDLQRERINEIYTAGKKKPGNGGGGKSTASATVDQSGKLVWD</sequence>
<feature type="region of interest" description="Disordered" evidence="1">
    <location>
        <begin position="25"/>
        <end position="333"/>
    </location>
</feature>
<evidence type="ECO:0000313" key="3">
    <source>
        <dbReference type="EMBL" id="ORX36489.1"/>
    </source>
</evidence>
<evidence type="ECO:0000256" key="2">
    <source>
        <dbReference type="SAM" id="SignalP"/>
    </source>
</evidence>
<evidence type="ECO:0000313" key="4">
    <source>
        <dbReference type="Proteomes" id="UP000193218"/>
    </source>
</evidence>
<dbReference type="Proteomes" id="UP000193218">
    <property type="component" value="Unassembled WGS sequence"/>
</dbReference>
<feature type="compositionally biased region" description="Polar residues" evidence="1">
    <location>
        <begin position="119"/>
        <end position="129"/>
    </location>
</feature>
<gene>
    <name evidence="3" type="ORF">BD324DRAFT_629036</name>
</gene>
<proteinExistence type="predicted"/>
<feature type="signal peptide" evidence="2">
    <location>
        <begin position="1"/>
        <end position="21"/>
    </location>
</feature>
<dbReference type="EMBL" id="NBSH01000008">
    <property type="protein sequence ID" value="ORX36489.1"/>
    <property type="molecule type" value="Genomic_DNA"/>
</dbReference>
<feature type="compositionally biased region" description="Basic and acidic residues" evidence="1">
    <location>
        <begin position="134"/>
        <end position="150"/>
    </location>
</feature>
<dbReference type="AlphaFoldDB" id="A0A1Y1UES4"/>
<evidence type="ECO:0000256" key="1">
    <source>
        <dbReference type="SAM" id="MobiDB-lite"/>
    </source>
</evidence>
<feature type="chain" id="PRO_5012643666" evidence="2">
    <location>
        <begin position="22"/>
        <end position="333"/>
    </location>
</feature>
<dbReference type="OrthoDB" id="2564465at2759"/>
<comment type="caution">
    <text evidence="3">The sequence shown here is derived from an EMBL/GenBank/DDBJ whole genome shotgun (WGS) entry which is preliminary data.</text>
</comment>
<keyword evidence="2" id="KW-0732">Signal</keyword>
<feature type="compositionally biased region" description="Low complexity" evidence="1">
    <location>
        <begin position="231"/>
        <end position="254"/>
    </location>
</feature>
<name>A0A1Y1UES4_9TREE</name>
<protein>
    <submittedName>
        <fullName evidence="3">Uncharacterized protein</fullName>
    </submittedName>
</protein>
<feature type="compositionally biased region" description="Polar residues" evidence="1">
    <location>
        <begin position="171"/>
        <end position="180"/>
    </location>
</feature>
<dbReference type="RefSeq" id="XP_021870590.1">
    <property type="nucleotide sequence ID" value="XM_022016166.1"/>
</dbReference>
<accession>A0A1Y1UES4</accession>
<dbReference type="InParanoid" id="A0A1Y1UES4"/>
<feature type="compositionally biased region" description="Low complexity" evidence="1">
    <location>
        <begin position="182"/>
        <end position="195"/>
    </location>
</feature>
<keyword evidence="4" id="KW-1185">Reference proteome</keyword>
<reference evidence="3 4" key="1">
    <citation type="submission" date="2017-03" db="EMBL/GenBank/DDBJ databases">
        <title>Widespread Adenine N6-methylation of Active Genes in Fungi.</title>
        <authorList>
            <consortium name="DOE Joint Genome Institute"/>
            <person name="Mondo S.J."/>
            <person name="Dannebaum R.O."/>
            <person name="Kuo R.C."/>
            <person name="Louie K.B."/>
            <person name="Bewick A.J."/>
            <person name="Labutti K."/>
            <person name="Haridas S."/>
            <person name="Kuo A."/>
            <person name="Salamov A."/>
            <person name="Ahrendt S.R."/>
            <person name="Lau R."/>
            <person name="Bowen B.P."/>
            <person name="Lipzen A."/>
            <person name="Sullivan W."/>
            <person name="Andreopoulos W.B."/>
            <person name="Clum A."/>
            <person name="Lindquist E."/>
            <person name="Daum C."/>
            <person name="Northen T.R."/>
            <person name="Ramamoorthy G."/>
            <person name="Schmitz R.J."/>
            <person name="Gryganskyi A."/>
            <person name="Culley D."/>
            <person name="Magnuson J."/>
            <person name="James T.Y."/>
            <person name="O'Malley M.A."/>
            <person name="Stajich J.E."/>
            <person name="Spatafora J.W."/>
            <person name="Visel A."/>
            <person name="Grigoriev I.V."/>
        </authorList>
    </citation>
    <scope>NUCLEOTIDE SEQUENCE [LARGE SCALE GENOMIC DNA]</scope>
    <source>
        <strain evidence="3 4">NRRL Y-17943</strain>
    </source>
</reference>
<feature type="compositionally biased region" description="Basic and acidic residues" evidence="1">
    <location>
        <begin position="196"/>
        <end position="205"/>
    </location>
</feature>
<feature type="compositionally biased region" description="Basic residues" evidence="1">
    <location>
        <begin position="34"/>
        <end position="44"/>
    </location>
</feature>
<organism evidence="3 4">
    <name type="scientific">Kockovaella imperatae</name>
    <dbReference type="NCBI Taxonomy" id="4999"/>
    <lineage>
        <taxon>Eukaryota</taxon>
        <taxon>Fungi</taxon>
        <taxon>Dikarya</taxon>
        <taxon>Basidiomycota</taxon>
        <taxon>Agaricomycotina</taxon>
        <taxon>Tremellomycetes</taxon>
        <taxon>Tremellales</taxon>
        <taxon>Cuniculitremaceae</taxon>
        <taxon>Kockovaella</taxon>
    </lineage>
</organism>
<feature type="compositionally biased region" description="Basic and acidic residues" evidence="1">
    <location>
        <begin position="267"/>
        <end position="300"/>
    </location>
</feature>